<gene>
    <name evidence="1" type="ORF">RYX45_01525</name>
</gene>
<dbReference type="Proteomes" id="UP001285636">
    <property type="component" value="Unassembled WGS sequence"/>
</dbReference>
<dbReference type="EMBL" id="JAWJAY010000001">
    <property type="protein sequence ID" value="MDV2883843.1"/>
    <property type="molecule type" value="Genomic_DNA"/>
</dbReference>
<protein>
    <submittedName>
        <fullName evidence="1">Uncharacterized protein</fullName>
    </submittedName>
</protein>
<evidence type="ECO:0000313" key="1">
    <source>
        <dbReference type="EMBL" id="MDV2883843.1"/>
    </source>
</evidence>
<name>A0AAJ2KY09_ALKPS</name>
<dbReference type="AlphaFoldDB" id="A0AAJ2KY09"/>
<comment type="caution">
    <text evidence="1">The sequence shown here is derived from an EMBL/GenBank/DDBJ whole genome shotgun (WGS) entry which is preliminary data.</text>
</comment>
<accession>A0AAJ2KY09</accession>
<reference evidence="1" key="1">
    <citation type="submission" date="2023-10" db="EMBL/GenBank/DDBJ databases">
        <title>Screening of Alkalihalophilus pseudofirmusBZ-TG-HK211 and Its Alleviation of Salt Stress on Rapeseed Growth.</title>
        <authorList>
            <person name="Zhao B."/>
            <person name="Guo T."/>
        </authorList>
    </citation>
    <scope>NUCLEOTIDE SEQUENCE</scope>
    <source>
        <strain evidence="1">BZ-TG-HK211</strain>
    </source>
</reference>
<organism evidence="1 2">
    <name type="scientific">Alkalihalophilus pseudofirmus</name>
    <name type="common">Bacillus pseudofirmus</name>
    <dbReference type="NCBI Taxonomy" id="79885"/>
    <lineage>
        <taxon>Bacteria</taxon>
        <taxon>Bacillati</taxon>
        <taxon>Bacillota</taxon>
        <taxon>Bacilli</taxon>
        <taxon>Bacillales</taxon>
        <taxon>Bacillaceae</taxon>
        <taxon>Alkalihalophilus</taxon>
    </lineage>
</organism>
<evidence type="ECO:0000313" key="2">
    <source>
        <dbReference type="Proteomes" id="UP001285636"/>
    </source>
</evidence>
<sequence>MPYIFLGEDNKTVERIIYNASSFTEDELKDGILVEEIPQEEPKRYKVARLVYESGRLFYHYVERPLTPDEEIEIIKEENESLKQSQAEQDQLIMDLLLR</sequence>
<dbReference type="RefSeq" id="WP_323465686.1">
    <property type="nucleotide sequence ID" value="NZ_CP144224.1"/>
</dbReference>
<proteinExistence type="predicted"/>